<dbReference type="GO" id="GO:0030430">
    <property type="term" value="C:host cell cytoplasm"/>
    <property type="evidence" value="ECO:0007669"/>
    <property type="project" value="UniProtKB-SubCell"/>
</dbReference>
<proteinExistence type="predicted"/>
<sequence>MSHIPQPTGSAESDTEFSGNHPSNASPTIAPIENPIPSTNEVSKAIGEHMGLLSPWFYQQWRRVTTLEWTTNDPVGKMLWSTEISPLSLDPTLAWQMRMFHAWGGDFEICFRAVATGFHAGQIAVVSFPPRIDPSDNNNPINYTVFPYDIVDVKKLETTEFRLLDRRNTKFHYLRHDDRAQLDEDIGGRVAIFVDSPLSTSATGVQKIALCVWVRCAPNFKAEFVRSPLQDLPIDRTTVPQTFIDVLNTINDESFLSNGVSFAGTLQIQPTTISKLTRYYSNTVNVNGDVIKLYTGFPEKFTANRNPIGVRFDNTNKQFTITPTGFYQTYLPESCSSNIIISNGNNSYPAVITNADGTLWPYTAETTLTGEGVIYLKNVGDFLETSFTLNNPTIVKSGEGFVLFKSSRNHYCTQVLTMSQVLNAGILKGTLSPGECFLIQVKSKLTNLPLFHIKFHYEGFFTAPANANYQAFQLNSIKFEQNGIINVLDSFPDIIQGSANIATHLFLVHAQQKASKRALKALQNVTDMQE</sequence>
<dbReference type="InterPro" id="IPR004005">
    <property type="entry name" value="Calicivirus_coat"/>
</dbReference>
<evidence type="ECO:0000256" key="1">
    <source>
        <dbReference type="ARBA" id="ARBA00004328"/>
    </source>
</evidence>
<dbReference type="InterPro" id="IPR029053">
    <property type="entry name" value="Viral_coat"/>
</dbReference>
<reference evidence="5" key="1">
    <citation type="submission" date="2020-01" db="EMBL/GenBank/DDBJ databases">
        <title>Viral genomes from wild and zoo birds in China.</title>
        <authorList>
            <person name="Zhao M."/>
            <person name="Shan L.T."/>
            <person name="Yang X.S."/>
            <person name="Zhang W."/>
        </authorList>
    </citation>
    <scope>NUCLEOTIDE SEQUENCE</scope>
    <source>
        <strain evidence="5">Dwb184shi1</strain>
    </source>
</reference>
<evidence type="ECO:0000256" key="2">
    <source>
        <dbReference type="ARBA" id="ARBA00022844"/>
    </source>
</evidence>
<name>A0A6M3YNT7_9VIRU</name>
<keyword evidence="2" id="KW-0946">Virion</keyword>
<comment type="subcellular location">
    <subcellularLocation>
        <location evidence="1">Virion</location>
    </subcellularLocation>
</comment>
<dbReference type="Pfam" id="PF00915">
    <property type="entry name" value="Calici_coat"/>
    <property type="match status" value="1"/>
</dbReference>
<feature type="compositionally biased region" description="Polar residues" evidence="3">
    <location>
        <begin position="1"/>
        <end position="27"/>
    </location>
</feature>
<evidence type="ECO:0000256" key="3">
    <source>
        <dbReference type="SAM" id="MobiDB-lite"/>
    </source>
</evidence>
<organism evidence="5">
    <name type="scientific">Picornavirales sp</name>
    <dbReference type="NCBI Taxonomy" id="1955153"/>
    <lineage>
        <taxon>Viruses</taxon>
        <taxon>Riboviria</taxon>
        <taxon>Orthornavirae</taxon>
        <taxon>Pisuviricota</taxon>
        <taxon>Pisoniviricetes</taxon>
        <taxon>Picornavirales</taxon>
    </lineage>
</organism>
<accession>A0A6M3YNT7</accession>
<dbReference type="GO" id="GO:0044423">
    <property type="term" value="C:virion component"/>
    <property type="evidence" value="ECO:0007669"/>
    <property type="project" value="UniProtKB-KW"/>
</dbReference>
<dbReference type="Gene3D" id="2.60.120.20">
    <property type="match status" value="1"/>
</dbReference>
<protein>
    <recommendedName>
        <fullName evidence="4">Calicivirus coat protein domain-containing protein</fullName>
    </recommendedName>
</protein>
<evidence type="ECO:0000259" key="4">
    <source>
        <dbReference type="Pfam" id="PF00915"/>
    </source>
</evidence>
<feature type="domain" description="Calicivirus coat protein" evidence="4">
    <location>
        <begin position="55"/>
        <end position="277"/>
    </location>
</feature>
<feature type="region of interest" description="Disordered" evidence="3">
    <location>
        <begin position="1"/>
        <end position="39"/>
    </location>
</feature>
<dbReference type="SUPFAM" id="SSF88633">
    <property type="entry name" value="Positive stranded ssRNA viruses"/>
    <property type="match status" value="1"/>
</dbReference>
<dbReference type="EMBL" id="MN918661">
    <property type="protein sequence ID" value="QJI53515.1"/>
    <property type="molecule type" value="Genomic_RNA"/>
</dbReference>
<evidence type="ECO:0000313" key="5">
    <source>
        <dbReference type="EMBL" id="QJI53515.1"/>
    </source>
</evidence>